<keyword evidence="2" id="KW-1185">Reference proteome</keyword>
<accession>A0A8S1FD18</accession>
<dbReference type="GO" id="GO:0005739">
    <property type="term" value="C:mitochondrion"/>
    <property type="evidence" value="ECO:0007669"/>
    <property type="project" value="TreeGrafter"/>
</dbReference>
<evidence type="ECO:0000313" key="2">
    <source>
        <dbReference type="Proteomes" id="UP000494206"/>
    </source>
</evidence>
<comment type="caution">
    <text evidence="1">The sequence shown here is derived from an EMBL/GenBank/DDBJ whole genome shotgun (WGS) entry which is preliminary data.</text>
</comment>
<dbReference type="PANTHER" id="PTHR11851:SF226">
    <property type="entry name" value="CYTOCHROME B-C1 COMPLEX SUBUNIT 2, MITOCHONDRIAL"/>
    <property type="match status" value="1"/>
</dbReference>
<dbReference type="EMBL" id="CADEPM010000016">
    <property type="protein sequence ID" value="CAB3411722.1"/>
    <property type="molecule type" value="Genomic_DNA"/>
</dbReference>
<dbReference type="OrthoDB" id="6369905at2759"/>
<dbReference type="SUPFAM" id="SSF63411">
    <property type="entry name" value="LuxS/MPP-like metallohydrolase"/>
    <property type="match status" value="1"/>
</dbReference>
<evidence type="ECO:0000313" key="1">
    <source>
        <dbReference type="EMBL" id="CAB3411722.1"/>
    </source>
</evidence>
<reference evidence="1 2" key="1">
    <citation type="submission" date="2020-04" db="EMBL/GenBank/DDBJ databases">
        <authorList>
            <person name="Laetsch R D."/>
            <person name="Stevens L."/>
            <person name="Kumar S."/>
            <person name="Blaxter L. M."/>
        </authorList>
    </citation>
    <scope>NUCLEOTIDE SEQUENCE [LARGE SCALE GENOMIC DNA]</scope>
</reference>
<dbReference type="InterPro" id="IPR050361">
    <property type="entry name" value="MPP/UQCRC_Complex"/>
</dbReference>
<sequence>MGMHPPNIRTNCCGGENRNEANLKYAHVILAGEGAAGNNAKAVAAQAVLLTALGNSSPVKFSTVNSGVLANAVGADASFSAFQAVHSDSGIAGVYLVAEPSKISKVVHSVVGALKSFKVTDIDAIKKQAHNNALRAKAHSDVYSVERASQLIISQDNYINLIPNVTSSDVEAAAQRILKKVSLSSYGDVDNVPYLDTL</sequence>
<dbReference type="PANTHER" id="PTHR11851">
    <property type="entry name" value="METALLOPROTEASE"/>
    <property type="match status" value="1"/>
</dbReference>
<name>A0A8S1FD18_9PELO</name>
<dbReference type="FunFam" id="3.30.830.10:FF:000039">
    <property type="entry name" value="Ubiquinol-cytochrome c reductase core subunit 2"/>
    <property type="match status" value="1"/>
</dbReference>
<protein>
    <recommendedName>
        <fullName evidence="3">Peptidase M16 N-terminal domain-containing protein</fullName>
    </recommendedName>
</protein>
<dbReference type="InterPro" id="IPR011249">
    <property type="entry name" value="Metalloenz_LuxS/M16"/>
</dbReference>
<organism evidence="1 2">
    <name type="scientific">Caenorhabditis bovis</name>
    <dbReference type="NCBI Taxonomy" id="2654633"/>
    <lineage>
        <taxon>Eukaryota</taxon>
        <taxon>Metazoa</taxon>
        <taxon>Ecdysozoa</taxon>
        <taxon>Nematoda</taxon>
        <taxon>Chromadorea</taxon>
        <taxon>Rhabditida</taxon>
        <taxon>Rhabditina</taxon>
        <taxon>Rhabditomorpha</taxon>
        <taxon>Rhabditoidea</taxon>
        <taxon>Rhabditidae</taxon>
        <taxon>Peloderinae</taxon>
        <taxon>Caenorhabditis</taxon>
    </lineage>
</organism>
<proteinExistence type="predicted"/>
<dbReference type="Gene3D" id="3.30.830.10">
    <property type="entry name" value="Metalloenzyme, LuxS/M16 peptidase-like"/>
    <property type="match status" value="1"/>
</dbReference>
<dbReference type="GO" id="GO:0046872">
    <property type="term" value="F:metal ion binding"/>
    <property type="evidence" value="ECO:0007669"/>
    <property type="project" value="InterPro"/>
</dbReference>
<gene>
    <name evidence="1" type="ORF">CBOVIS_LOCUS13097</name>
</gene>
<dbReference type="AlphaFoldDB" id="A0A8S1FD18"/>
<dbReference type="Proteomes" id="UP000494206">
    <property type="component" value="Unassembled WGS sequence"/>
</dbReference>
<evidence type="ECO:0008006" key="3">
    <source>
        <dbReference type="Google" id="ProtNLM"/>
    </source>
</evidence>